<dbReference type="Proteomes" id="UP001372834">
    <property type="component" value="Unassembled WGS sequence"/>
</dbReference>
<dbReference type="Pfam" id="PF10629">
    <property type="entry name" value="CMI2B-like"/>
    <property type="match status" value="2"/>
</dbReference>
<dbReference type="EMBL" id="JAWJWE010000039">
    <property type="protein sequence ID" value="KAK6620742.1"/>
    <property type="molecule type" value="Genomic_DNA"/>
</dbReference>
<comment type="subcellular location">
    <subcellularLocation>
        <location evidence="1">Cytoplasm</location>
        <location evidence="1">Cytoskeleton</location>
        <location evidence="1">Cilium axoneme</location>
    </subcellularLocation>
</comment>
<evidence type="ECO:0000256" key="2">
    <source>
        <dbReference type="ARBA" id="ARBA00022490"/>
    </source>
</evidence>
<evidence type="ECO:0000313" key="8">
    <source>
        <dbReference type="EMBL" id="KAK6641674.1"/>
    </source>
</evidence>
<dbReference type="GO" id="GO:0015630">
    <property type="term" value="C:microtubule cytoskeleton"/>
    <property type="evidence" value="ECO:0007669"/>
    <property type="project" value="UniProtKB-ARBA"/>
</dbReference>
<accession>A0AAN8P8H6</accession>
<keyword evidence="2" id="KW-0963">Cytoplasm</keyword>
<evidence type="ECO:0000313" key="10">
    <source>
        <dbReference type="Proteomes" id="UP001372834"/>
    </source>
</evidence>
<comment type="similarity">
    <text evidence="5">Belongs to the CIMIP2 family.</text>
</comment>
<proteinExistence type="inferred from homology"/>
<dbReference type="PANTHER" id="PTHR22146">
    <property type="entry name" value="CAT EYE SYNDROME CRITICAL REGION PROTEIN 6"/>
    <property type="match status" value="1"/>
</dbReference>
<evidence type="ECO:0000256" key="5">
    <source>
        <dbReference type="ARBA" id="ARBA00035661"/>
    </source>
</evidence>
<evidence type="ECO:0000256" key="1">
    <source>
        <dbReference type="ARBA" id="ARBA00004430"/>
    </source>
</evidence>
<dbReference type="Proteomes" id="UP001359485">
    <property type="component" value="Unassembled WGS sequence"/>
</dbReference>
<reference evidence="7 10" key="1">
    <citation type="submission" date="2023-10" db="EMBL/GenBank/DDBJ databases">
        <title>Genomes of two closely related lineages of the louse Polyplax serrata with different host specificities.</title>
        <authorList>
            <person name="Martinu J."/>
            <person name="Tarabai H."/>
            <person name="Stefka J."/>
            <person name="Hypsa V."/>
        </authorList>
    </citation>
    <scope>NUCLEOTIDE SEQUENCE [LARGE SCALE GENOMIC DNA]</scope>
    <source>
        <strain evidence="8">98ZLc_SE</strain>
        <strain evidence="7">HR10_N</strain>
    </source>
</reference>
<keyword evidence="3" id="KW-0206">Cytoskeleton</keyword>
<dbReference type="GO" id="GO:0005930">
    <property type="term" value="C:axoneme"/>
    <property type="evidence" value="ECO:0007669"/>
    <property type="project" value="UniProtKB-SubCell"/>
</dbReference>
<keyword evidence="4" id="KW-0966">Cell projection</keyword>
<comment type="caution">
    <text evidence="7">The sequence shown here is derived from an EMBL/GenBank/DDBJ whole genome shotgun (WGS) entry which is preliminary data.</text>
</comment>
<organism evidence="7 10">
    <name type="scientific">Polyplax serrata</name>
    <name type="common">Common mouse louse</name>
    <dbReference type="NCBI Taxonomy" id="468196"/>
    <lineage>
        <taxon>Eukaryota</taxon>
        <taxon>Metazoa</taxon>
        <taxon>Ecdysozoa</taxon>
        <taxon>Arthropoda</taxon>
        <taxon>Hexapoda</taxon>
        <taxon>Insecta</taxon>
        <taxon>Pterygota</taxon>
        <taxon>Neoptera</taxon>
        <taxon>Paraneoptera</taxon>
        <taxon>Psocodea</taxon>
        <taxon>Troctomorpha</taxon>
        <taxon>Phthiraptera</taxon>
        <taxon>Anoplura</taxon>
        <taxon>Polyplacidae</taxon>
        <taxon>Polyplax</taxon>
    </lineage>
</organism>
<evidence type="ECO:0000256" key="4">
    <source>
        <dbReference type="ARBA" id="ARBA00023273"/>
    </source>
</evidence>
<feature type="domain" description="Ciliary microtubule inner protein 2A-C-like" evidence="6">
    <location>
        <begin position="274"/>
        <end position="298"/>
    </location>
</feature>
<dbReference type="InterPro" id="IPR018902">
    <property type="entry name" value="CMI2A-C-like_dom"/>
</dbReference>
<feature type="domain" description="Ciliary microtubule inner protein 2A-C-like" evidence="6">
    <location>
        <begin position="12"/>
        <end position="47"/>
    </location>
</feature>
<sequence length="311" mass="35534">MGTPLDLISSPQPHFIPGYTGYCPQYVFRAGNTYGSCTHKLLVDPTINHTEKLILGDRTTDDYQVYRPSQKDIDIVKARFRHGNTVYQHPMIPGYEGFVPRLNNQFGQNYSVEATEALSEFEKHQHKNRSALNHVKIVGAAQDDNWDPKSLQDRTLVKTNYKLPLASVRPEQVAVIRDRKVVEPSLEPPIHSLSPYFMSNDDPQKRIKRGTGTTVPFGYSKFGMSNDPMTNSALCDFTSNYRKKMSTEWAPVNLSRPDPPLHFQPMEIYHKHVGLMPNYAGHIPGARFRCGKTIGDDSRDAKRWLRRDFRV</sequence>
<keyword evidence="9" id="KW-1185">Reference proteome</keyword>
<evidence type="ECO:0000256" key="3">
    <source>
        <dbReference type="ARBA" id="ARBA00023212"/>
    </source>
</evidence>
<name>A0AAN8P8H6_POLSC</name>
<evidence type="ECO:0000259" key="6">
    <source>
        <dbReference type="Pfam" id="PF10629"/>
    </source>
</evidence>
<dbReference type="AlphaFoldDB" id="A0AAN8P8H6"/>
<dbReference type="EMBL" id="JAWJWF010000001">
    <property type="protein sequence ID" value="KAK6641674.1"/>
    <property type="molecule type" value="Genomic_DNA"/>
</dbReference>
<evidence type="ECO:0000313" key="7">
    <source>
        <dbReference type="EMBL" id="KAK6620742.1"/>
    </source>
</evidence>
<dbReference type="PANTHER" id="PTHR22146:SF8">
    <property type="entry name" value="PROTEIN FAM166B"/>
    <property type="match status" value="1"/>
</dbReference>
<gene>
    <name evidence="7" type="ORF">RUM43_011037</name>
    <name evidence="8" type="ORF">RUM44_013389</name>
</gene>
<evidence type="ECO:0000313" key="9">
    <source>
        <dbReference type="Proteomes" id="UP001359485"/>
    </source>
</evidence>
<protein>
    <recommendedName>
        <fullName evidence="6">Ciliary microtubule inner protein 2A-C-like domain-containing protein</fullName>
    </recommendedName>
</protein>